<reference evidence="3 4" key="1">
    <citation type="submission" date="2024-09" db="EMBL/GenBank/DDBJ databases">
        <title>The Natural Products Discovery Center: Release of the First 8490 Sequenced Strains for Exploring Actinobacteria Biosynthetic Diversity.</title>
        <authorList>
            <person name="Kalkreuter E."/>
            <person name="Kautsar S.A."/>
            <person name="Yang D."/>
            <person name="Bader C.D."/>
            <person name="Teijaro C.N."/>
            <person name="Fluegel L."/>
            <person name="Davis C.M."/>
            <person name="Simpson J.R."/>
            <person name="Lauterbach L."/>
            <person name="Steele A.D."/>
            <person name="Gui C."/>
            <person name="Meng S."/>
            <person name="Li G."/>
            <person name="Viehrig K."/>
            <person name="Ye F."/>
            <person name="Su P."/>
            <person name="Kiefer A.F."/>
            <person name="Nichols A."/>
            <person name="Cepeda A.J."/>
            <person name="Yan W."/>
            <person name="Fan B."/>
            <person name="Jiang Y."/>
            <person name="Adhikari A."/>
            <person name="Zheng C.-J."/>
            <person name="Schuster L."/>
            <person name="Cowan T.M."/>
            <person name="Smanski M.J."/>
            <person name="Chevrette M.G."/>
            <person name="De Carvalho L.P.S."/>
            <person name="Shen B."/>
        </authorList>
    </citation>
    <scope>NUCLEOTIDE SEQUENCE [LARGE SCALE GENOMIC DNA]</scope>
    <source>
        <strain evidence="3 4">NPDC058348</strain>
    </source>
</reference>
<protein>
    <submittedName>
        <fullName evidence="3">DUF6281 family protein</fullName>
    </submittedName>
</protein>
<feature type="signal peptide" evidence="2">
    <location>
        <begin position="1"/>
        <end position="27"/>
    </location>
</feature>
<dbReference type="Pfam" id="PF19797">
    <property type="entry name" value="DUF6281"/>
    <property type="match status" value="1"/>
</dbReference>
<evidence type="ECO:0000313" key="4">
    <source>
        <dbReference type="Proteomes" id="UP001598448"/>
    </source>
</evidence>
<accession>A0ABW6FZQ9</accession>
<dbReference type="InterPro" id="IPR046248">
    <property type="entry name" value="DUF6281"/>
</dbReference>
<dbReference type="Proteomes" id="UP001598448">
    <property type="component" value="Unassembled WGS sequence"/>
</dbReference>
<keyword evidence="4" id="KW-1185">Reference proteome</keyword>
<feature type="region of interest" description="Disordered" evidence="1">
    <location>
        <begin position="72"/>
        <end position="94"/>
    </location>
</feature>
<keyword evidence="2" id="KW-0732">Signal</keyword>
<comment type="caution">
    <text evidence="3">The sequence shown here is derived from an EMBL/GenBank/DDBJ whole genome shotgun (WGS) entry which is preliminary data.</text>
</comment>
<dbReference type="EMBL" id="JBHXIJ010000444">
    <property type="protein sequence ID" value="MFD5103623.1"/>
    <property type="molecule type" value="Genomic_DNA"/>
</dbReference>
<evidence type="ECO:0000256" key="2">
    <source>
        <dbReference type="SAM" id="SignalP"/>
    </source>
</evidence>
<proteinExistence type="predicted"/>
<dbReference type="RefSeq" id="WP_386721984.1">
    <property type="nucleotide sequence ID" value="NZ_JBHXIJ010000444.1"/>
</dbReference>
<name>A0ABW6FZQ9_9ACTN</name>
<evidence type="ECO:0000313" key="3">
    <source>
        <dbReference type="EMBL" id="MFD5103623.1"/>
    </source>
</evidence>
<evidence type="ECO:0000256" key="1">
    <source>
        <dbReference type="SAM" id="MobiDB-lite"/>
    </source>
</evidence>
<feature type="chain" id="PRO_5046676830" evidence="2">
    <location>
        <begin position="28"/>
        <end position="137"/>
    </location>
</feature>
<gene>
    <name evidence="3" type="ORF">ACFWJN_32335</name>
</gene>
<organism evidence="3 4">
    <name type="scientific">Streptomyces albidochromogenes</name>
    <dbReference type="NCBI Taxonomy" id="329524"/>
    <lineage>
        <taxon>Bacteria</taxon>
        <taxon>Bacillati</taxon>
        <taxon>Actinomycetota</taxon>
        <taxon>Actinomycetes</taxon>
        <taxon>Kitasatosporales</taxon>
        <taxon>Streptomycetaceae</taxon>
        <taxon>Streptomyces</taxon>
    </lineage>
</organism>
<sequence>MKALHRAGRSGAAVWALLAATAVVTCAACTTTGHDGESASSCAFVVEYENRTYSDVANVDFTVGAEIGTAALPPCDDTPNDNDDGRTTPASTTAYAVEGLDPSIAIAVDDAPSDVLLVSVDRGKELPPEVKKLIDGS</sequence>